<dbReference type="InterPro" id="IPR025406">
    <property type="entry name" value="DUF4132"/>
</dbReference>
<protein>
    <submittedName>
        <fullName evidence="2">DUF4132 domain-containing protein</fullName>
    </submittedName>
</protein>
<evidence type="ECO:0000259" key="1">
    <source>
        <dbReference type="Pfam" id="PF13569"/>
    </source>
</evidence>
<evidence type="ECO:0000313" key="3">
    <source>
        <dbReference type="Proteomes" id="UP001165405"/>
    </source>
</evidence>
<dbReference type="Gene3D" id="1.25.10.10">
    <property type="entry name" value="Leucine-rich Repeat Variant"/>
    <property type="match status" value="1"/>
</dbReference>
<accession>A0AA41QFG1</accession>
<reference evidence="2" key="1">
    <citation type="submission" date="2022-01" db="EMBL/GenBank/DDBJ databases">
        <title>Antribacter sp. nov., isolated from Guizhou of China.</title>
        <authorList>
            <person name="Chengliang C."/>
            <person name="Ya Z."/>
        </authorList>
    </citation>
    <scope>NUCLEOTIDE SEQUENCE</scope>
    <source>
        <strain evidence="2">KLBMP 9083</strain>
    </source>
</reference>
<keyword evidence="3" id="KW-1185">Reference proteome</keyword>
<dbReference type="SUPFAM" id="SSF48371">
    <property type="entry name" value="ARM repeat"/>
    <property type="match status" value="1"/>
</dbReference>
<evidence type="ECO:0000313" key="2">
    <source>
        <dbReference type="EMBL" id="MCF4122479.1"/>
    </source>
</evidence>
<proteinExistence type="predicted"/>
<dbReference type="Pfam" id="PF13646">
    <property type="entry name" value="HEAT_2"/>
    <property type="match status" value="1"/>
</dbReference>
<organism evidence="2 3">
    <name type="scientific">Antribacter soli</name>
    <dbReference type="NCBI Taxonomy" id="2910976"/>
    <lineage>
        <taxon>Bacteria</taxon>
        <taxon>Bacillati</taxon>
        <taxon>Actinomycetota</taxon>
        <taxon>Actinomycetes</taxon>
        <taxon>Micrococcales</taxon>
        <taxon>Promicromonosporaceae</taxon>
        <taxon>Antribacter</taxon>
    </lineage>
</organism>
<dbReference type="InterPro" id="IPR004155">
    <property type="entry name" value="PBS_lyase_HEAT"/>
</dbReference>
<dbReference type="InterPro" id="IPR016024">
    <property type="entry name" value="ARM-type_fold"/>
</dbReference>
<comment type="caution">
    <text evidence="2">The sequence shown here is derived from an EMBL/GenBank/DDBJ whole genome shotgun (WGS) entry which is preliminary data.</text>
</comment>
<dbReference type="AlphaFoldDB" id="A0AA41QFG1"/>
<dbReference type="InterPro" id="IPR011989">
    <property type="entry name" value="ARM-like"/>
</dbReference>
<dbReference type="SMART" id="SM00567">
    <property type="entry name" value="EZ_HEAT"/>
    <property type="match status" value="2"/>
</dbReference>
<name>A0AA41QFG1_9MICO</name>
<dbReference type="Proteomes" id="UP001165405">
    <property type="component" value="Unassembled WGS sequence"/>
</dbReference>
<sequence>MLQDVIDRVSGRGAAAKALSDALRVLKVEGPDVYERAAAYVQDGTGPEILSDLAGRDLDVVDQLLERPGRVNPYSSWVPDQVTARLREADAKWSVPQSTTARDRAYRVQDGATAVQLSRLARLLTTIAGTVDGETAGLPAWVALLANDVATALYGRGHGKQGDAGTQKALRGQWTPDALAEVVREGGVPDTEVATTVVRALLHRVEPKRSWRPSPLDALLQHRSVAEYLAGQCDAVAAVVPSLSAHGRSAFLDHVAAAGTSAAHAAVVATLAADSAKTVRQEALALLAGLPEDEQLRLLGPLLRSAAPARLEGVVTRLAAADGGLAAIEAALDGATGTRATLLGKAVERARALDGDAEAPPAPVDLPPFEPLPETELGEDFVSAARGVLDKQLARLTGELAAAEAAGSGRNENWLKSARKRLANLRETGDDELRDLAAFLSGSAVKRPATGVVERLVGRNPGHEIAALGPLTLLHRTRLVLLEHIGQDRLTSRGGAQNLSWRLREHVEPGTDLRAVADVLRRCKVEDPDAVVIRLALQRTWSQPYVRATDAWPFFAERPALLERYLQPQTGYEWGDAPARVLEILRAFPAVPAEVLPRVTALALGEGKTHRLAAQNALAAHPGARNLAEQGLGDGKAEVRTAAARWIARLGDPAAVPSLRGALAKERREPVRAAFLTALEALGDDISADLAPQVLLAEATKGLRAKVPASLTWFPFGQLPAARWTSGGDVPREVVRWWVVLACKLKEPSGGGLLARYVSLLDEGSRAALGSFVLRAWIAQDTRTASADESRDYAERRARTAFDNAQQWAKQHPEVEWYAEQAAKTLDDHYREAYREHQAAYLGSAVKDKGLLALTVGMPGSELATATQQYLRAHQGRRAQAEALVRALAANGDRPAVQQLLAVSRRFKQKTVQDVATGLATELAERRGWSADQLADRTVQTAGFDDDGILRFGLGDREVTGRITPSFTIELRSPSGAVVKALPGARAGEDAEPYREAKAQLSASRKELKAVAALQTQRLHEAMCTGRSWTAAEWREFVLDHPVMSRLAARLVWLAEPGTPAQRAFRPGDGGALVAVDDEDVTLPDDAKVALAHAVTLSAGAAGDDVAAWREHLADYEIVPLFDQLGVSLPDLPAGAVRISDHKGWLTDSFSIRGRATKLGWSRSAAEDAGWFTAYTKTYPSVGVTAEIQFTGAFLPEENIAAAVTDLEFRRTGTWGDKGLVPLADLPPVLVAESYRDYVTVAEAGAFDPDWERRSQY</sequence>
<dbReference type="EMBL" id="JAKGSG010000043">
    <property type="protein sequence ID" value="MCF4122479.1"/>
    <property type="molecule type" value="Genomic_DNA"/>
</dbReference>
<gene>
    <name evidence="2" type="ORF">L1785_15990</name>
</gene>
<dbReference type="RefSeq" id="WP_236090278.1">
    <property type="nucleotide sequence ID" value="NZ_JAKGSG010000043.1"/>
</dbReference>
<feature type="domain" description="DUF4132" evidence="1">
    <location>
        <begin position="976"/>
        <end position="1161"/>
    </location>
</feature>
<dbReference type="Pfam" id="PF13569">
    <property type="entry name" value="DUF4132"/>
    <property type="match status" value="1"/>
</dbReference>